<dbReference type="AlphaFoldDB" id="A0A1G9UX37"/>
<keyword evidence="2" id="KW-1185">Reference proteome</keyword>
<dbReference type="STRING" id="211114.SAMN04489726_2669"/>
<proteinExistence type="predicted"/>
<reference evidence="1 2" key="1">
    <citation type="submission" date="2016-10" db="EMBL/GenBank/DDBJ databases">
        <authorList>
            <person name="de Groot N.N."/>
        </authorList>
    </citation>
    <scope>NUCLEOTIDE SEQUENCE [LARGE SCALE GENOMIC DNA]</scope>
    <source>
        <strain evidence="1 2">DSM 44149</strain>
    </source>
</reference>
<dbReference type="Proteomes" id="UP000183376">
    <property type="component" value="Chromosome I"/>
</dbReference>
<organism evidence="1 2">
    <name type="scientific">Allokutzneria albata</name>
    <name type="common">Kibdelosporangium albatum</name>
    <dbReference type="NCBI Taxonomy" id="211114"/>
    <lineage>
        <taxon>Bacteria</taxon>
        <taxon>Bacillati</taxon>
        <taxon>Actinomycetota</taxon>
        <taxon>Actinomycetes</taxon>
        <taxon>Pseudonocardiales</taxon>
        <taxon>Pseudonocardiaceae</taxon>
        <taxon>Allokutzneria</taxon>
    </lineage>
</organism>
<protein>
    <submittedName>
        <fullName evidence="1">Uncharacterized protein</fullName>
    </submittedName>
</protein>
<evidence type="ECO:0000313" key="1">
    <source>
        <dbReference type="EMBL" id="SDM64185.1"/>
    </source>
</evidence>
<name>A0A1G9UX37_ALLAB</name>
<gene>
    <name evidence="1" type="ORF">SAMN04489726_2669</name>
</gene>
<accession>A0A1G9UX37</accession>
<dbReference type="EMBL" id="LT629701">
    <property type="protein sequence ID" value="SDM64185.1"/>
    <property type="molecule type" value="Genomic_DNA"/>
</dbReference>
<evidence type="ECO:0000313" key="2">
    <source>
        <dbReference type="Proteomes" id="UP000183376"/>
    </source>
</evidence>
<sequence>MPSPGMPQVWVAAEDQGVVRADLIMALRVAKEHPPAGTTVLAAHRFTVLARLVGDPGVEYVVGRAESHDAAEQLMTALLAEIASALGGHKDGLIELGPNGPKLVRLSKGK</sequence>